<gene>
    <name evidence="1" type="ORF">LY89DRAFT_788258</name>
</gene>
<accession>A0A132BAG1</accession>
<protein>
    <submittedName>
        <fullName evidence="1">Uncharacterized protein</fullName>
    </submittedName>
</protein>
<evidence type="ECO:0000313" key="1">
    <source>
        <dbReference type="EMBL" id="KUJ09388.1"/>
    </source>
</evidence>
<dbReference type="InParanoid" id="A0A132BAG1"/>
<dbReference type="EMBL" id="KQ947432">
    <property type="protein sequence ID" value="KUJ09388.1"/>
    <property type="molecule type" value="Genomic_DNA"/>
</dbReference>
<sequence length="224" mass="25327">MPPPVTFILDPELFNPGFYASILRFWLPTYPKPSSQFTQSDVLRWFGSSSSTDEQVCTLAGRALSSTGPENLILPPFTSFEGDRTLYDEIAAPFIRHLHSSNEDSGTIPNNAHSALALSILLDQFPRNVYRGQAAVYTHYDRLARAAAAKIRSVGLDHAECFAKSPVWRIWLYMNLEHSESVSDHEMFQSALGEMLEISKTEGDEMGSRFVERAMEFEQKIWSR</sequence>
<dbReference type="InterPro" id="IPR010323">
    <property type="entry name" value="DUF924"/>
</dbReference>
<keyword evidence="2" id="KW-1185">Reference proteome</keyword>
<dbReference type="InterPro" id="IPR011990">
    <property type="entry name" value="TPR-like_helical_dom_sf"/>
</dbReference>
<organism evidence="1 2">
    <name type="scientific">Mollisia scopiformis</name>
    <name type="common">Conifer needle endophyte fungus</name>
    <name type="synonym">Phialocephala scopiformis</name>
    <dbReference type="NCBI Taxonomy" id="149040"/>
    <lineage>
        <taxon>Eukaryota</taxon>
        <taxon>Fungi</taxon>
        <taxon>Dikarya</taxon>
        <taxon>Ascomycota</taxon>
        <taxon>Pezizomycotina</taxon>
        <taxon>Leotiomycetes</taxon>
        <taxon>Helotiales</taxon>
        <taxon>Mollisiaceae</taxon>
        <taxon>Mollisia</taxon>
    </lineage>
</organism>
<proteinExistence type="predicted"/>
<dbReference type="AlphaFoldDB" id="A0A132BAG1"/>
<dbReference type="GeneID" id="28832880"/>
<dbReference type="KEGG" id="psco:LY89DRAFT_788258"/>
<dbReference type="Proteomes" id="UP000070700">
    <property type="component" value="Unassembled WGS sequence"/>
</dbReference>
<dbReference type="OrthoDB" id="414698at2759"/>
<dbReference type="Gene3D" id="1.20.58.320">
    <property type="entry name" value="TPR-like"/>
    <property type="match status" value="1"/>
</dbReference>
<dbReference type="Pfam" id="PF06041">
    <property type="entry name" value="DUF924"/>
    <property type="match status" value="1"/>
</dbReference>
<reference evidence="1 2" key="1">
    <citation type="submission" date="2015-10" db="EMBL/GenBank/DDBJ databases">
        <title>Full genome of DAOMC 229536 Phialocephala scopiformis, a fungal endophyte of spruce producing the potent anti-insectan compound rugulosin.</title>
        <authorList>
            <consortium name="DOE Joint Genome Institute"/>
            <person name="Walker A.K."/>
            <person name="Frasz S.L."/>
            <person name="Seifert K.A."/>
            <person name="Miller J.D."/>
            <person name="Mondo S.J."/>
            <person name="Labutti K."/>
            <person name="Lipzen A."/>
            <person name="Dockter R."/>
            <person name="Kennedy M."/>
            <person name="Grigoriev I.V."/>
            <person name="Spatafora J.W."/>
        </authorList>
    </citation>
    <scope>NUCLEOTIDE SEQUENCE [LARGE SCALE GENOMIC DNA]</scope>
    <source>
        <strain evidence="1 2">CBS 120377</strain>
    </source>
</reference>
<name>A0A132BAG1_MOLSC</name>
<dbReference type="RefSeq" id="XP_018063743.1">
    <property type="nucleotide sequence ID" value="XM_018223154.1"/>
</dbReference>
<dbReference type="SUPFAM" id="SSF48452">
    <property type="entry name" value="TPR-like"/>
    <property type="match status" value="1"/>
</dbReference>
<evidence type="ECO:0000313" key="2">
    <source>
        <dbReference type="Proteomes" id="UP000070700"/>
    </source>
</evidence>